<dbReference type="PANTHER" id="PTHR24273:SF32">
    <property type="entry name" value="HYALIN"/>
    <property type="match status" value="1"/>
</dbReference>
<dbReference type="NCBIfam" id="TIGR04183">
    <property type="entry name" value="Por_Secre_tail"/>
    <property type="match status" value="1"/>
</dbReference>
<dbReference type="InterPro" id="IPR026444">
    <property type="entry name" value="Secre_tail"/>
</dbReference>
<feature type="compositionally biased region" description="Polar residues" evidence="3">
    <location>
        <begin position="2391"/>
        <end position="2401"/>
    </location>
</feature>
<dbReference type="Gene3D" id="2.60.40.10">
    <property type="entry name" value="Immunoglobulins"/>
    <property type="match status" value="3"/>
</dbReference>
<evidence type="ECO:0000256" key="1">
    <source>
        <dbReference type="ARBA" id="ARBA00022729"/>
    </source>
</evidence>
<dbReference type="PANTHER" id="PTHR24273">
    <property type="entry name" value="FI04643P-RELATED"/>
    <property type="match status" value="1"/>
</dbReference>
<keyword evidence="1" id="KW-0732">Signal</keyword>
<evidence type="ECO:0000313" key="6">
    <source>
        <dbReference type="Proteomes" id="UP000184516"/>
    </source>
</evidence>
<protein>
    <submittedName>
        <fullName evidence="5">Por secretion system C-terminal sorting domain-containing protein</fullName>
    </submittedName>
</protein>
<dbReference type="PROSITE" id="PS50825">
    <property type="entry name" value="HYR"/>
    <property type="match status" value="3"/>
</dbReference>
<sequence>MKTLLHKFKINPVSILKPTRTFSLLLMVFIFIGINTTIKAQSGIYESYAILNSNGGGNVYYDLQATTGNPDFNGLNLGTFNSSNTLILNGAQNKVYKCNTDDITNGKLYYRIYKTTDTAPIFIDSSIPWLSNDGLTGFGCGGSDQNQTWLLNGANINVLNGLCPGIYYLEIYTTADFTYTASGGGSGTHFAGNGGTNYKASFTVVGTDTVAPATPTLADVNVGQCSGTPPTPTTTDTCAGTITGTTATIFPITAQGTTVVTWTFSDGNGNSTTANQNVTVDDTVAPITPTLANVNVGQCSGTPPTPTTTDACAGTITGTTATIFPITAQGTTIVTWTFNDGNGNSTTANQNVIVDDTVAPATPTLADVNVGQCSGTPPTPTTTDACAGTITGTTATIFPIIAQGTTVVTWTFNDGNGNSTTANQNVIVDDVTKPTLTPIANRNENIVTACSFTIPDYTGLTTASDNCTVSGSIIKTQSPVSGTVISGHNTTQLITITANDGNGNTESTTFTITLKDVTLPTITCPATATANTNNDGAGNCTTIVSLGTPTVSDNCASVGNITITAKVGGITINPLTYLFGIGSTTVVWTATDQNGNVSIPCNQTVTVTDNENPTINCLANVQVSANAGCTATVVLVSPTTADNCSVASVINNAPVAFPLGVTTVTWTVTDTSGNTATCTQTVTVLDQTLPVAICKNISVNLDAVGTASITAADINNNSTDNCGIASLVASKTTFNCANTGANSVILTVTDISGNVSSCTAIVTIVDAIAPTALCKPETIYLNSSGTATLTTADVNNMSSDNCGSVTFSLSKTSFNCANLGANTVTLTVTDIAGNSSSCDATITVVDNIAPVAICKNFTLVLASNGTGTLLPANINNGSTDNCGIATMTLSKTNFTCTDANGLPQSVTLTVTDAAGNSSSCTATVTVQTTLAITATSNSVVCMGNTLNLFGAVTSGTFGTPTYYWTGPLGFSSSLQNPSIANVSMGAAGVYTLTVTNGNGCTTSQTTTVIVNPVPNVSIDPTFTSGFVKKATGQAVLYTYTITNIGSVSDIFDLSAIWINDNANSVDMDIRFKVGGLFYPTPYATASIPPGGTFTFQVELQVQGNAPRVLNHTRVTATSRLCSISSTSADMYTYEYNGNLPPATAAQLELLKTASTTSAIVGVPFDYVITIVNNSSSTDATNVIISDQIPANLTITNNGGGLQSGQTITWEIGTLNKIGGAINTVQKTVTVVPTCASVPSITNTANVFSTPPDNGLGVKVSSITIPVTDNIAPTAICKPITVNLDATGAATITAAMVNNGSYDNCSVQSIAISKSSFNCSNIGANNVTLTVTDVSGNISSCNSVVTVVDNQAPVFTSCPTTPTALCADNLTTYTKVGTGWNALATDNCSLASLTYTLTGSTTGTGTSLNGVAFNVGTTTVTWTATDTVGNTSNCIFSVTINGLPVITTQPITQLDCEGASVKFKVIVSGSGLTYTWQRKRPADASFVTVLSGGNITFPSPEEIKIDNVGSSLSPSGTQYQVVVTNSSGCSVTSSAATLLVNEITAISPIANDVTQCYGTNYSYTVSTSTPPPGYVVSYQWKNSVASGPWNNVVDGVHFSGATTATLNIINGTPAESAEYRVYVTFHSSGADCNVNSSSRARSITFLPLLTASVSISESANSICPGTPVTFTAIPTNGGTTPTYQWKLNGSNVGANSTTATYTNSTLVNGDMVTCEMTSNATCVTGSPATSNPVTMTVNPILTSVSLNLNGSPTVCLSDLGTSLGVVETGGATISSRQWGTRSVSGGIIILIGGQTASTFTPGTGLTAGTWIIVCISTPTCGSPMVSNEVTVTVSTPTVAGTLTPANTDVCSGTYNSGVLTLSGYTGSIIRWESSTDNFVSVVTPITNTGNTQTIGAHTVTTYYRAVVQNGACNLEYSTSAKITVYGAMAAPGGISVNGGAPYPVSGAGISHCASTSTVFSIAPVANATSYNWVIPTGWTLVSGLGTNSVTVITGNNSQSENISVYAINPGCSTNSSYLYLYLVPSSAPQVAPTQPTCAVPTGTITVTSPAPTPGITYTLVGTNPVVAGVTNATGIFSGLAVGAYDVTVNNGSFVALSGIIKDPTPHPLTDCATTTSVTISPLATNTWSSGAWSTGLPPTINQNIVFSAGYSSSSNIDGCSCTVTAGNVVINSGHTLKITNWVHVNGGTLTFENNASLVQINNVSNTNSGDIRYKRLTTAIRNTDYTYWSSPVAGFTLGGVSPNTLADKFYSYDSSIEDWKQESAATSMVSGVGYIIRGPQTSLYLPPTPPNLYQATFVGVPNNGHYEITGIIADKSYLLGNPYPSALDADAFLDANQNVLDGTLYFWTHNTPIAVGTPDPGSGLYAYSGDDYASYNRTGGVSTGAKAPSSVPPNTGSNSNIPSGEIASGQGFFAGSKVAPIGTKIIFDNSMRLSSVGAILDNSQFFKTRNPKEKVASPMEKNRLWLNLTNTQGAFKQTLVGYITDATNNYDSRFDGESFDGNVFLDFYSINNRKNLTIQGRALPFDENDEVPLGYRVAVDGTFTVEIDQTDGVLSNQPVFLEDKLTNSIFDLKSGNYTFNTMAGTFNNRFVLRYKDTSNKTLSVGEMDDNDEIVVLYSNNYKTLIIRNNVSDATVNSVTLFNMSGKKISYWDVKGREQTSIQIPIKNVPSEIYIVKVKTTKGEFSKKIVIR</sequence>
<dbReference type="Proteomes" id="UP000184516">
    <property type="component" value="Unassembled WGS sequence"/>
</dbReference>
<evidence type="ECO:0000259" key="4">
    <source>
        <dbReference type="PROSITE" id="PS50825"/>
    </source>
</evidence>
<reference evidence="6" key="1">
    <citation type="submission" date="2016-11" db="EMBL/GenBank/DDBJ databases">
        <authorList>
            <person name="Varghese N."/>
            <person name="Submissions S."/>
        </authorList>
    </citation>
    <scope>NUCLEOTIDE SEQUENCE [LARGE SCALE GENOMIC DNA]</scope>
    <source>
        <strain evidence="6">DSM 19978</strain>
    </source>
</reference>
<organism evidence="5 6">
    <name type="scientific">Flavobacterium fluvii</name>
    <dbReference type="NCBI Taxonomy" id="468056"/>
    <lineage>
        <taxon>Bacteria</taxon>
        <taxon>Pseudomonadati</taxon>
        <taxon>Bacteroidota</taxon>
        <taxon>Flavobacteriia</taxon>
        <taxon>Flavobacteriales</taxon>
        <taxon>Flavobacteriaceae</taxon>
        <taxon>Flavobacterium</taxon>
    </lineage>
</organism>
<dbReference type="RefSeq" id="WP_073367960.1">
    <property type="nucleotide sequence ID" value="NZ_FQWB01000001.1"/>
</dbReference>
<accession>A0A1M5FCC2</accession>
<name>A0A1M5FCC2_9FLAO</name>
<dbReference type="STRING" id="468056.SAMN05443549_101719"/>
<dbReference type="InterPro" id="IPR013783">
    <property type="entry name" value="Ig-like_fold"/>
</dbReference>
<gene>
    <name evidence="5" type="ORF">SAMN05443549_101719</name>
</gene>
<feature type="domain" description="HYR" evidence="4">
    <location>
        <begin position="1347"/>
        <end position="1441"/>
    </location>
</feature>
<proteinExistence type="predicted"/>
<feature type="region of interest" description="Disordered" evidence="3">
    <location>
        <begin position="2381"/>
        <end position="2401"/>
    </location>
</feature>
<evidence type="ECO:0000256" key="3">
    <source>
        <dbReference type="SAM" id="MobiDB-lite"/>
    </source>
</evidence>
<dbReference type="Pfam" id="PF02494">
    <property type="entry name" value="HYR"/>
    <property type="match status" value="3"/>
</dbReference>
<dbReference type="SMART" id="SM00409">
    <property type="entry name" value="IG"/>
    <property type="match status" value="2"/>
</dbReference>
<dbReference type="InterPro" id="IPR003599">
    <property type="entry name" value="Ig_sub"/>
</dbReference>
<dbReference type="InterPro" id="IPR003410">
    <property type="entry name" value="HYR_dom"/>
</dbReference>
<dbReference type="EMBL" id="FQWB01000001">
    <property type="protein sequence ID" value="SHF89184.1"/>
    <property type="molecule type" value="Genomic_DNA"/>
</dbReference>
<keyword evidence="6" id="KW-1185">Reference proteome</keyword>
<dbReference type="InterPro" id="IPR045829">
    <property type="entry name" value="PKD_6"/>
</dbReference>
<dbReference type="Pfam" id="PF19408">
    <property type="entry name" value="PKD_6"/>
    <property type="match status" value="1"/>
</dbReference>
<evidence type="ECO:0000313" key="5">
    <source>
        <dbReference type="EMBL" id="SHF89184.1"/>
    </source>
</evidence>
<feature type="domain" description="HYR" evidence="4">
    <location>
        <begin position="845"/>
        <end position="928"/>
    </location>
</feature>
<evidence type="ECO:0000256" key="2">
    <source>
        <dbReference type="ARBA" id="ARBA00022737"/>
    </source>
</evidence>
<keyword evidence="2" id="KW-0677">Repeat</keyword>
<feature type="domain" description="HYR" evidence="4">
    <location>
        <begin position="608"/>
        <end position="686"/>
    </location>
</feature>